<proteinExistence type="inferred from homology"/>
<sequence length="335" mass="36808">MDVVSRCLLSAQEADSLCAAAQSALTAQGSPAHPSFYEGLEDHFHRIPASIRHALRDLRESPTLCALHISGVRVDPERCGPTPLSWQAGLDDDRQALEEAQLALLASFLGSVFAWPTIQRGRMVQNLLPVEKDREEQSGHGSVALEWHTEDGFHPDRCRYLALLGVRNHDRVPTTLGTVHDLGLADDLRAVLRERRFLIRPDLEHLRQLAAYAPDSDMLRQARAMHENPEPVALLFGDPDAPCLRIDAPYTTALPGDDEAAEALAAITGELDRAQRDVVVGEGDVLIVDNYRAVHGRRAFRPRFDGTDRWLKRISVAGRAPAPAMAGAGTRSQAL</sequence>
<feature type="binding site" evidence="5">
    <location>
        <position position="148"/>
    </location>
    <ligand>
        <name>Fe cation</name>
        <dbReference type="ChEBI" id="CHEBI:24875"/>
    </ligand>
</feature>
<evidence type="ECO:0000259" key="6">
    <source>
        <dbReference type="Pfam" id="PF02668"/>
    </source>
</evidence>
<name>A0A918BM67_9ACTN</name>
<evidence type="ECO:0000256" key="5">
    <source>
        <dbReference type="PIRSR" id="PIRSR019543-2"/>
    </source>
</evidence>
<reference evidence="7" key="2">
    <citation type="submission" date="2020-09" db="EMBL/GenBank/DDBJ databases">
        <authorList>
            <person name="Sun Q."/>
            <person name="Ohkuma M."/>
        </authorList>
    </citation>
    <scope>NUCLEOTIDE SEQUENCE</scope>
    <source>
        <strain evidence="7">JCM 4403</strain>
    </source>
</reference>
<dbReference type="PIRSF" id="PIRSF019543">
    <property type="entry name" value="Clavaminate_syn"/>
    <property type="match status" value="1"/>
</dbReference>
<dbReference type="SUPFAM" id="SSF51197">
    <property type="entry name" value="Clavaminate synthase-like"/>
    <property type="match status" value="1"/>
</dbReference>
<dbReference type="GO" id="GO:0016491">
    <property type="term" value="F:oxidoreductase activity"/>
    <property type="evidence" value="ECO:0007669"/>
    <property type="project" value="UniProtKB-KW"/>
</dbReference>
<keyword evidence="4 5" id="KW-0408">Iron</keyword>
<keyword evidence="3" id="KW-0560">Oxidoreductase</keyword>
<dbReference type="InterPro" id="IPR003819">
    <property type="entry name" value="TauD/TfdA-like"/>
</dbReference>
<evidence type="ECO:0000313" key="7">
    <source>
        <dbReference type="EMBL" id="GGQ73912.1"/>
    </source>
</evidence>
<evidence type="ECO:0000256" key="1">
    <source>
        <dbReference type="ARBA" id="ARBA00008425"/>
    </source>
</evidence>
<keyword evidence="8" id="KW-1185">Reference proteome</keyword>
<dbReference type="GO" id="GO:0005506">
    <property type="term" value="F:iron ion binding"/>
    <property type="evidence" value="ECO:0007669"/>
    <property type="project" value="InterPro"/>
</dbReference>
<dbReference type="Proteomes" id="UP000656732">
    <property type="component" value="Unassembled WGS sequence"/>
</dbReference>
<reference evidence="7" key="1">
    <citation type="journal article" date="2014" name="Int. J. Syst. Evol. Microbiol.">
        <title>Complete genome sequence of Corynebacterium casei LMG S-19264T (=DSM 44701T), isolated from a smear-ripened cheese.</title>
        <authorList>
            <consortium name="US DOE Joint Genome Institute (JGI-PGF)"/>
            <person name="Walter F."/>
            <person name="Albersmeier A."/>
            <person name="Kalinowski J."/>
            <person name="Ruckert C."/>
        </authorList>
    </citation>
    <scope>NUCLEOTIDE SEQUENCE</scope>
    <source>
        <strain evidence="7">JCM 4403</strain>
    </source>
</reference>
<gene>
    <name evidence="7" type="primary">asnO</name>
    <name evidence="7" type="ORF">GCM10010280_20430</name>
</gene>
<accession>A0A918BM67</accession>
<evidence type="ECO:0000256" key="2">
    <source>
        <dbReference type="ARBA" id="ARBA00022723"/>
    </source>
</evidence>
<evidence type="ECO:0000256" key="4">
    <source>
        <dbReference type="ARBA" id="ARBA00023004"/>
    </source>
</evidence>
<evidence type="ECO:0000313" key="8">
    <source>
        <dbReference type="Proteomes" id="UP000656732"/>
    </source>
</evidence>
<feature type="domain" description="TauD/TfdA-like" evidence="6">
    <location>
        <begin position="96"/>
        <end position="314"/>
    </location>
</feature>
<dbReference type="RefSeq" id="WP_229846741.1">
    <property type="nucleotide sequence ID" value="NZ_BMTU01000003.1"/>
</dbReference>
<dbReference type="InterPro" id="IPR042098">
    <property type="entry name" value="TauD-like_sf"/>
</dbReference>
<keyword evidence="2 5" id="KW-0479">Metal-binding</keyword>
<comment type="similarity">
    <text evidence="1">Belongs to the clavaminate synthase family.</text>
</comment>
<dbReference type="Pfam" id="PF02668">
    <property type="entry name" value="TauD"/>
    <property type="match status" value="1"/>
</dbReference>
<dbReference type="InterPro" id="IPR014503">
    <property type="entry name" value="Clavaminate_syn-like"/>
</dbReference>
<comment type="caution">
    <text evidence="7">The sequence shown here is derived from an EMBL/GenBank/DDBJ whole genome shotgun (WGS) entry which is preliminary data.</text>
</comment>
<evidence type="ECO:0000256" key="3">
    <source>
        <dbReference type="ARBA" id="ARBA00023002"/>
    </source>
</evidence>
<feature type="binding site" evidence="5">
    <location>
        <position position="150"/>
    </location>
    <ligand>
        <name>Fe cation</name>
        <dbReference type="ChEBI" id="CHEBI:24875"/>
    </ligand>
</feature>
<dbReference type="Gene3D" id="3.60.130.10">
    <property type="entry name" value="Clavaminate synthase-like"/>
    <property type="match status" value="1"/>
</dbReference>
<dbReference type="AlphaFoldDB" id="A0A918BM67"/>
<organism evidence="7 8">
    <name type="scientific">Streptomyces pilosus</name>
    <dbReference type="NCBI Taxonomy" id="28893"/>
    <lineage>
        <taxon>Bacteria</taxon>
        <taxon>Bacillati</taxon>
        <taxon>Actinomycetota</taxon>
        <taxon>Actinomycetes</taxon>
        <taxon>Kitasatosporales</taxon>
        <taxon>Streptomycetaceae</taxon>
        <taxon>Streptomyces</taxon>
    </lineage>
</organism>
<dbReference type="EMBL" id="BMTU01000003">
    <property type="protein sequence ID" value="GGQ73912.1"/>
    <property type="molecule type" value="Genomic_DNA"/>
</dbReference>
<protein>
    <submittedName>
        <fullName evidence="7">L-asparagine oxygenase</fullName>
    </submittedName>
</protein>